<evidence type="ECO:0000256" key="5">
    <source>
        <dbReference type="ARBA" id="ARBA00023136"/>
    </source>
</evidence>
<dbReference type="InterPro" id="IPR001123">
    <property type="entry name" value="LeuE-type"/>
</dbReference>
<feature type="transmembrane region" description="Helical" evidence="6">
    <location>
        <begin position="188"/>
        <end position="206"/>
    </location>
</feature>
<dbReference type="Pfam" id="PF01810">
    <property type="entry name" value="LysE"/>
    <property type="match status" value="1"/>
</dbReference>
<dbReference type="AlphaFoldDB" id="A0A3E0E7H5"/>
<dbReference type="EMBL" id="QUNI01000014">
    <property type="protein sequence ID" value="REG92946.1"/>
    <property type="molecule type" value="Genomic_DNA"/>
</dbReference>
<feature type="transmembrane region" description="Helical" evidence="6">
    <location>
        <begin position="6"/>
        <end position="28"/>
    </location>
</feature>
<comment type="subcellular location">
    <subcellularLocation>
        <location evidence="1">Cell membrane</location>
        <topology evidence="1">Multi-pass membrane protein</topology>
    </subcellularLocation>
</comment>
<accession>A0A3E0E7H5</accession>
<keyword evidence="8" id="KW-1185">Reference proteome</keyword>
<evidence type="ECO:0000256" key="1">
    <source>
        <dbReference type="ARBA" id="ARBA00004651"/>
    </source>
</evidence>
<feature type="transmembrane region" description="Helical" evidence="6">
    <location>
        <begin position="148"/>
        <end position="168"/>
    </location>
</feature>
<gene>
    <name evidence="7" type="ORF">C8P67_11442</name>
</gene>
<keyword evidence="4 6" id="KW-1133">Transmembrane helix</keyword>
<evidence type="ECO:0000256" key="6">
    <source>
        <dbReference type="SAM" id="Phobius"/>
    </source>
</evidence>
<evidence type="ECO:0000313" key="8">
    <source>
        <dbReference type="Proteomes" id="UP000257136"/>
    </source>
</evidence>
<evidence type="ECO:0000256" key="3">
    <source>
        <dbReference type="ARBA" id="ARBA00022692"/>
    </source>
</evidence>
<sequence length="208" mass="23440">MTLIVPFILGFIVAAIGITPPGLINMTAAKVSLKDGRNEAISFVIGATIMVFFQTLLALLFANFINSHPDVINRLQELGLFIFIALTIYFFWKAKRPKLPKAETKIRSKTNRFFLGMLLSALNLFPIPYYVFVSITLANYGYFYFQEAFIYAFVVGVVAGSFLVFYLYIVFFKKREAKSSFLMNNGNYIIGTITGLVSIITLFKLIKG</sequence>
<name>A0A3E0E7H5_9FLAO</name>
<evidence type="ECO:0000256" key="4">
    <source>
        <dbReference type="ARBA" id="ARBA00022989"/>
    </source>
</evidence>
<feature type="transmembrane region" description="Helical" evidence="6">
    <location>
        <begin position="113"/>
        <end position="142"/>
    </location>
</feature>
<keyword evidence="3 6" id="KW-0812">Transmembrane</keyword>
<dbReference type="GO" id="GO:0005886">
    <property type="term" value="C:plasma membrane"/>
    <property type="evidence" value="ECO:0007669"/>
    <property type="project" value="UniProtKB-SubCell"/>
</dbReference>
<feature type="transmembrane region" description="Helical" evidence="6">
    <location>
        <begin position="40"/>
        <end position="65"/>
    </location>
</feature>
<protein>
    <submittedName>
        <fullName evidence="7">Threonine/homoserine/homoserine lactone efflux protein</fullName>
    </submittedName>
</protein>
<reference evidence="7 8" key="1">
    <citation type="submission" date="2018-08" db="EMBL/GenBank/DDBJ databases">
        <title>Genomic Encyclopedia of Archaeal and Bacterial Type Strains, Phase II (KMG-II): from individual species to whole genera.</title>
        <authorList>
            <person name="Goeker M."/>
        </authorList>
    </citation>
    <scope>NUCLEOTIDE SEQUENCE [LARGE SCALE GENOMIC DNA]</scope>
    <source>
        <strain evidence="7 8">DSM 100880</strain>
    </source>
</reference>
<feature type="transmembrane region" description="Helical" evidence="6">
    <location>
        <begin position="71"/>
        <end position="92"/>
    </location>
</feature>
<comment type="caution">
    <text evidence="7">The sequence shown here is derived from an EMBL/GenBank/DDBJ whole genome shotgun (WGS) entry which is preliminary data.</text>
</comment>
<dbReference type="RefSeq" id="WP_115814690.1">
    <property type="nucleotide sequence ID" value="NZ_QUNI01000014.1"/>
</dbReference>
<evidence type="ECO:0000313" key="7">
    <source>
        <dbReference type="EMBL" id="REG92946.1"/>
    </source>
</evidence>
<dbReference type="GO" id="GO:0006865">
    <property type="term" value="P:amino acid transport"/>
    <property type="evidence" value="ECO:0007669"/>
    <property type="project" value="InterPro"/>
</dbReference>
<organism evidence="7 8">
    <name type="scientific">Flavobacterium aquicola</name>
    <dbReference type="NCBI Taxonomy" id="1682742"/>
    <lineage>
        <taxon>Bacteria</taxon>
        <taxon>Pseudomonadati</taxon>
        <taxon>Bacteroidota</taxon>
        <taxon>Flavobacteriia</taxon>
        <taxon>Flavobacteriales</taxon>
        <taxon>Flavobacteriaceae</taxon>
        <taxon>Flavobacterium</taxon>
    </lineage>
</organism>
<keyword evidence="2" id="KW-1003">Cell membrane</keyword>
<keyword evidence="5 6" id="KW-0472">Membrane</keyword>
<dbReference type="OrthoDB" id="1451945at2"/>
<dbReference type="Proteomes" id="UP000257136">
    <property type="component" value="Unassembled WGS sequence"/>
</dbReference>
<evidence type="ECO:0000256" key="2">
    <source>
        <dbReference type="ARBA" id="ARBA00022475"/>
    </source>
</evidence>
<proteinExistence type="predicted"/>